<evidence type="ECO:0000259" key="4">
    <source>
        <dbReference type="PROSITE" id="PS50198"/>
    </source>
</evidence>
<keyword evidence="3" id="KW-0812">Transmembrane</keyword>
<feature type="compositionally biased region" description="Basic and acidic residues" evidence="2">
    <location>
        <begin position="1"/>
        <end position="17"/>
    </location>
</feature>
<organism evidence="5 6">
    <name type="scientific">Candidatus Magasanikbacteria bacterium CG_4_10_14_0_2_um_filter_33_14</name>
    <dbReference type="NCBI Taxonomy" id="1974636"/>
    <lineage>
        <taxon>Bacteria</taxon>
        <taxon>Candidatus Magasanikiibacteriota</taxon>
    </lineage>
</organism>
<keyword evidence="1" id="KW-0413">Isomerase</keyword>
<reference evidence="6" key="1">
    <citation type="submission" date="2017-09" db="EMBL/GenBank/DDBJ databases">
        <title>Depth-based differentiation of microbial function through sediment-hosted aquifers and enrichment of novel symbionts in the deep terrestrial subsurface.</title>
        <authorList>
            <person name="Probst A.J."/>
            <person name="Ladd B."/>
            <person name="Jarett J.K."/>
            <person name="Geller-Mcgrath D.E."/>
            <person name="Sieber C.M.K."/>
            <person name="Emerson J.B."/>
            <person name="Anantharaman K."/>
            <person name="Thomas B.C."/>
            <person name="Malmstrom R."/>
            <person name="Stieglmeier M."/>
            <person name="Klingl A."/>
            <person name="Woyke T."/>
            <person name="Ryan C.M."/>
            <person name="Banfield J.F."/>
        </authorList>
    </citation>
    <scope>NUCLEOTIDE SEQUENCE [LARGE SCALE GENOMIC DNA]</scope>
</reference>
<dbReference type="InterPro" id="IPR000297">
    <property type="entry name" value="PPIase_PpiC"/>
</dbReference>
<dbReference type="PANTHER" id="PTHR47245">
    <property type="entry name" value="PEPTIDYLPROLYL ISOMERASE"/>
    <property type="match status" value="1"/>
</dbReference>
<dbReference type="GO" id="GO:0003755">
    <property type="term" value="F:peptidyl-prolyl cis-trans isomerase activity"/>
    <property type="evidence" value="ECO:0007669"/>
    <property type="project" value="UniProtKB-KW"/>
</dbReference>
<dbReference type="Pfam" id="PF13616">
    <property type="entry name" value="Rotamase_3"/>
    <property type="match status" value="1"/>
</dbReference>
<dbReference type="InterPro" id="IPR027304">
    <property type="entry name" value="Trigger_fact/SurA_dom_sf"/>
</dbReference>
<dbReference type="AlphaFoldDB" id="A0A2M7VBF3"/>
<keyword evidence="3" id="KW-0472">Membrane</keyword>
<evidence type="ECO:0000313" key="5">
    <source>
        <dbReference type="EMBL" id="PIZ96393.1"/>
    </source>
</evidence>
<feature type="region of interest" description="Disordered" evidence="2">
    <location>
        <begin position="1"/>
        <end position="34"/>
    </location>
</feature>
<dbReference type="SUPFAM" id="SSF54534">
    <property type="entry name" value="FKBP-like"/>
    <property type="match status" value="1"/>
</dbReference>
<dbReference type="Gene3D" id="3.10.50.40">
    <property type="match status" value="1"/>
</dbReference>
<keyword evidence="1" id="KW-0697">Rotamase</keyword>
<proteinExistence type="predicted"/>
<evidence type="ECO:0000256" key="1">
    <source>
        <dbReference type="PROSITE-ProRule" id="PRU00278"/>
    </source>
</evidence>
<dbReference type="PROSITE" id="PS50198">
    <property type="entry name" value="PPIC_PPIASE_2"/>
    <property type="match status" value="1"/>
</dbReference>
<dbReference type="InterPro" id="IPR046357">
    <property type="entry name" value="PPIase_dom_sf"/>
</dbReference>
<keyword evidence="3" id="KW-1133">Transmembrane helix</keyword>
<comment type="caution">
    <text evidence="5">The sequence shown here is derived from an EMBL/GenBank/DDBJ whole genome shotgun (WGS) entry which is preliminary data.</text>
</comment>
<protein>
    <recommendedName>
        <fullName evidence="4">PpiC domain-containing protein</fullName>
    </recommendedName>
</protein>
<dbReference type="Proteomes" id="UP000231453">
    <property type="component" value="Unassembled WGS sequence"/>
</dbReference>
<dbReference type="EMBL" id="PFPL01000023">
    <property type="protein sequence ID" value="PIZ96393.1"/>
    <property type="molecule type" value="Genomic_DNA"/>
</dbReference>
<evidence type="ECO:0000313" key="6">
    <source>
        <dbReference type="Proteomes" id="UP000231453"/>
    </source>
</evidence>
<dbReference type="InterPro" id="IPR050245">
    <property type="entry name" value="PrsA_foldase"/>
</dbReference>
<accession>A0A2M7VBF3</accession>
<evidence type="ECO:0000256" key="2">
    <source>
        <dbReference type="SAM" id="MobiDB-lite"/>
    </source>
</evidence>
<dbReference type="SUPFAM" id="SSF109998">
    <property type="entry name" value="Triger factor/SurA peptide-binding domain-like"/>
    <property type="match status" value="1"/>
</dbReference>
<feature type="domain" description="PpiC" evidence="4">
    <location>
        <begin position="202"/>
        <end position="301"/>
    </location>
</feature>
<sequence>MSEEQKMSPEMEKKDGAMDLPETGTAMASKSTKPVNQRKTSPLVLGLGGFVVALVVGFLIFYGVSVAQVKNMSRSSFTFKSAAFLHLPVASINGKKVLYTDYIDNIQAMEKFYETDSNGDVAPTEDEKSDFILSRLLINNLVADVADDMDVKVTKEDIDKIATEQIVSGFPSKEDAEKEIMDRYGWTLAEFLDKIVYPTELEKKLSEKYAEENPSDNTADEAVRTQALEILKQIQDGTDFVEMAQQYGSDGTATEGGDLGWFGRGMMVPEFEEVAFSLDKGELYSDVVKTQYGYHILQVTDRRTTTDEEGNEVEEVQARHILFPFQENTDDAFRTFMNDKLKNADIKIIADVHNPFEGIFDTETTSTQE</sequence>
<gene>
    <name evidence="5" type="ORF">COX80_01385</name>
</gene>
<evidence type="ECO:0000256" key="3">
    <source>
        <dbReference type="SAM" id="Phobius"/>
    </source>
</evidence>
<name>A0A2M7VBF3_9BACT</name>
<feature type="transmembrane region" description="Helical" evidence="3">
    <location>
        <begin position="43"/>
        <end position="64"/>
    </location>
</feature>
<dbReference type="PANTHER" id="PTHR47245:SF2">
    <property type="entry name" value="PEPTIDYL-PROLYL CIS-TRANS ISOMERASE HP_0175-RELATED"/>
    <property type="match status" value="1"/>
</dbReference>